<feature type="compositionally biased region" description="Low complexity" evidence="1">
    <location>
        <begin position="282"/>
        <end position="296"/>
    </location>
</feature>
<dbReference type="SUPFAM" id="SSF57701">
    <property type="entry name" value="Zn2/Cys6 DNA-binding domain"/>
    <property type="match status" value="1"/>
</dbReference>
<feature type="compositionally biased region" description="Basic and acidic residues" evidence="1">
    <location>
        <begin position="372"/>
        <end position="400"/>
    </location>
</feature>
<evidence type="ECO:0000313" key="3">
    <source>
        <dbReference type="Proteomes" id="UP000799777"/>
    </source>
</evidence>
<dbReference type="Proteomes" id="UP000799777">
    <property type="component" value="Unassembled WGS sequence"/>
</dbReference>
<dbReference type="EMBL" id="ML978160">
    <property type="protein sequence ID" value="KAF2034578.1"/>
    <property type="molecule type" value="Genomic_DNA"/>
</dbReference>
<dbReference type="AlphaFoldDB" id="A0A9P4LQT3"/>
<proteinExistence type="predicted"/>
<dbReference type="InterPro" id="IPR036864">
    <property type="entry name" value="Zn2-C6_fun-type_DNA-bd_sf"/>
</dbReference>
<reference evidence="2" key="1">
    <citation type="journal article" date="2020" name="Stud. Mycol.">
        <title>101 Dothideomycetes genomes: a test case for predicting lifestyles and emergence of pathogens.</title>
        <authorList>
            <person name="Haridas S."/>
            <person name="Albert R."/>
            <person name="Binder M."/>
            <person name="Bloem J."/>
            <person name="Labutti K."/>
            <person name="Salamov A."/>
            <person name="Andreopoulos B."/>
            <person name="Baker S."/>
            <person name="Barry K."/>
            <person name="Bills G."/>
            <person name="Bluhm B."/>
            <person name="Cannon C."/>
            <person name="Castanera R."/>
            <person name="Culley D."/>
            <person name="Daum C."/>
            <person name="Ezra D."/>
            <person name="Gonzalez J."/>
            <person name="Henrissat B."/>
            <person name="Kuo A."/>
            <person name="Liang C."/>
            <person name="Lipzen A."/>
            <person name="Lutzoni F."/>
            <person name="Magnuson J."/>
            <person name="Mondo S."/>
            <person name="Nolan M."/>
            <person name="Ohm R."/>
            <person name="Pangilinan J."/>
            <person name="Park H.-J."/>
            <person name="Ramirez L."/>
            <person name="Alfaro M."/>
            <person name="Sun H."/>
            <person name="Tritt A."/>
            <person name="Yoshinaga Y."/>
            <person name="Zwiers L.-H."/>
            <person name="Turgeon B."/>
            <person name="Goodwin S."/>
            <person name="Spatafora J."/>
            <person name="Crous P."/>
            <person name="Grigoriev I."/>
        </authorList>
    </citation>
    <scope>NUCLEOTIDE SEQUENCE</scope>
    <source>
        <strain evidence="2">CBS 110217</strain>
    </source>
</reference>
<evidence type="ECO:0000313" key="2">
    <source>
        <dbReference type="EMBL" id="KAF2034578.1"/>
    </source>
</evidence>
<comment type="caution">
    <text evidence="2">The sequence shown here is derived from an EMBL/GenBank/DDBJ whole genome shotgun (WGS) entry which is preliminary data.</text>
</comment>
<feature type="compositionally biased region" description="Polar residues" evidence="1">
    <location>
        <begin position="254"/>
        <end position="269"/>
    </location>
</feature>
<feature type="compositionally biased region" description="Gly residues" evidence="1">
    <location>
        <begin position="216"/>
        <end position="233"/>
    </location>
</feature>
<gene>
    <name evidence="2" type="ORF">EK21DRAFT_85171</name>
</gene>
<name>A0A9P4LQT3_9PLEO</name>
<sequence length="425" mass="45720">MPQDMKATACCNWHEIDQFHYVGIAVPLGPNEAKKKLFLKVQAREKNAWRHLEAGGATFHVKGATFASVATLNATWSAQAPHTIEPQFNPSILPACALFTHRNTCDTCYDEKKINCDLAKPSCGTCIIDNIYCIWNCALRVTGDTPSPPKLPPKKRRRPPGSACDPCYKHNYRYDLVRPTCGQCDFSSRQCIYRKNQSRPQDPGHPDAGPPDSGAYSGGGNTYDQGSGSGQGQSGSTSSQQQSSSKGKEPDYSGQFQEQYRTAASGRQGNKTKTAKADSSSKTKNSLLSKLTSSISPASVETVSNPKVVIAPSSPLRPKHPNAINIGATPRGGTHGTSAPTNSMTLPVRFKIQSPTTQNSHTKHVPATSKESSQKAKKPTEAKTAKKPAELKTAKADGKRKATIKLPKAPSSTKSGGLESKVLRK</sequence>
<feature type="compositionally biased region" description="Polar residues" evidence="1">
    <location>
        <begin position="336"/>
        <end position="345"/>
    </location>
</feature>
<evidence type="ECO:0008006" key="4">
    <source>
        <dbReference type="Google" id="ProtNLM"/>
    </source>
</evidence>
<dbReference type="GO" id="GO:0008270">
    <property type="term" value="F:zinc ion binding"/>
    <property type="evidence" value="ECO:0007669"/>
    <property type="project" value="InterPro"/>
</dbReference>
<evidence type="ECO:0000256" key="1">
    <source>
        <dbReference type="SAM" id="MobiDB-lite"/>
    </source>
</evidence>
<accession>A0A9P4LQT3</accession>
<dbReference type="GO" id="GO:0000981">
    <property type="term" value="F:DNA-binding transcription factor activity, RNA polymerase II-specific"/>
    <property type="evidence" value="ECO:0007669"/>
    <property type="project" value="InterPro"/>
</dbReference>
<keyword evidence="3" id="KW-1185">Reference proteome</keyword>
<organism evidence="2 3">
    <name type="scientific">Setomelanomma holmii</name>
    <dbReference type="NCBI Taxonomy" id="210430"/>
    <lineage>
        <taxon>Eukaryota</taxon>
        <taxon>Fungi</taxon>
        <taxon>Dikarya</taxon>
        <taxon>Ascomycota</taxon>
        <taxon>Pezizomycotina</taxon>
        <taxon>Dothideomycetes</taxon>
        <taxon>Pleosporomycetidae</taxon>
        <taxon>Pleosporales</taxon>
        <taxon>Pleosporineae</taxon>
        <taxon>Phaeosphaeriaceae</taxon>
        <taxon>Setomelanomma</taxon>
    </lineage>
</organism>
<feature type="compositionally biased region" description="Low complexity" evidence="1">
    <location>
        <begin position="234"/>
        <end position="245"/>
    </location>
</feature>
<feature type="region of interest" description="Disordered" evidence="1">
    <location>
        <begin position="196"/>
        <end position="425"/>
    </location>
</feature>
<protein>
    <recommendedName>
        <fullName evidence="4">Zn(2)-C6 fungal-type domain-containing protein</fullName>
    </recommendedName>
</protein>